<organism evidence="1">
    <name type="scientific">Myoviridae sp. ctpKu3</name>
    <dbReference type="NCBI Taxonomy" id="2825175"/>
    <lineage>
        <taxon>Viruses</taxon>
        <taxon>Duplodnaviria</taxon>
        <taxon>Heunggongvirae</taxon>
        <taxon>Uroviricota</taxon>
        <taxon>Caudoviricetes</taxon>
    </lineage>
</organism>
<protein>
    <submittedName>
        <fullName evidence="1">Uncharacterized protein</fullName>
    </submittedName>
</protein>
<proteinExistence type="predicted"/>
<evidence type="ECO:0000313" key="1">
    <source>
        <dbReference type="EMBL" id="DAF98601.1"/>
    </source>
</evidence>
<sequence length="108" mass="11939">MAQQTVAELLNSFAEYLGAQDKEIIALIEQKITQLKSDLLGGDVAADLDTLRELADAVRNLKSGETMPERLIQKITEFKSSLDEVIEKMTALENLDLKAAYEKGKLGQ</sequence>
<reference evidence="1" key="1">
    <citation type="journal article" date="2021" name="Proc. Natl. Acad. Sci. U.S.A.">
        <title>A Catalog of Tens of Thousands of Viruses from Human Metagenomes Reveals Hidden Associations with Chronic Diseases.</title>
        <authorList>
            <person name="Tisza M.J."/>
            <person name="Buck C.B."/>
        </authorList>
    </citation>
    <scope>NUCLEOTIDE SEQUENCE</scope>
    <source>
        <strain evidence="1">CtpKu3</strain>
    </source>
</reference>
<name>A0A8S5UVT4_9CAUD</name>
<dbReference type="EMBL" id="BK016151">
    <property type="protein sequence ID" value="DAF98601.1"/>
    <property type="molecule type" value="Genomic_DNA"/>
</dbReference>
<accession>A0A8S5UVT4</accession>